<keyword evidence="2" id="KW-1185">Reference proteome</keyword>
<evidence type="ECO:0008006" key="3">
    <source>
        <dbReference type="Google" id="ProtNLM"/>
    </source>
</evidence>
<reference evidence="1 2" key="1">
    <citation type="journal article" date="2022" name="Nat. Plants">
        <title>Genomes of leafy and leafless Platanthera orchids illuminate the evolution of mycoheterotrophy.</title>
        <authorList>
            <person name="Li M.H."/>
            <person name="Liu K.W."/>
            <person name="Li Z."/>
            <person name="Lu H.C."/>
            <person name="Ye Q.L."/>
            <person name="Zhang D."/>
            <person name="Wang J.Y."/>
            <person name="Li Y.F."/>
            <person name="Zhong Z.M."/>
            <person name="Liu X."/>
            <person name="Yu X."/>
            <person name="Liu D.K."/>
            <person name="Tu X.D."/>
            <person name="Liu B."/>
            <person name="Hao Y."/>
            <person name="Liao X.Y."/>
            <person name="Jiang Y.T."/>
            <person name="Sun W.H."/>
            <person name="Chen J."/>
            <person name="Chen Y.Q."/>
            <person name="Ai Y."/>
            <person name="Zhai J.W."/>
            <person name="Wu S.S."/>
            <person name="Zhou Z."/>
            <person name="Hsiao Y.Y."/>
            <person name="Wu W.L."/>
            <person name="Chen Y.Y."/>
            <person name="Lin Y.F."/>
            <person name="Hsu J.L."/>
            <person name="Li C.Y."/>
            <person name="Wang Z.W."/>
            <person name="Zhao X."/>
            <person name="Zhong W.Y."/>
            <person name="Ma X.K."/>
            <person name="Ma L."/>
            <person name="Huang J."/>
            <person name="Chen G.Z."/>
            <person name="Huang M.Z."/>
            <person name="Huang L."/>
            <person name="Peng D.H."/>
            <person name="Luo Y.B."/>
            <person name="Zou S.Q."/>
            <person name="Chen S.P."/>
            <person name="Lan S."/>
            <person name="Tsai W.C."/>
            <person name="Van de Peer Y."/>
            <person name="Liu Z.J."/>
        </authorList>
    </citation>
    <scope>NUCLEOTIDE SEQUENCE [LARGE SCALE GENOMIC DNA]</scope>
    <source>
        <strain evidence="1">Lor288</strain>
    </source>
</reference>
<dbReference type="Proteomes" id="UP001412067">
    <property type="component" value="Unassembled WGS sequence"/>
</dbReference>
<evidence type="ECO:0000313" key="1">
    <source>
        <dbReference type="EMBL" id="KAK8958877.1"/>
    </source>
</evidence>
<dbReference type="SUPFAM" id="SSF55008">
    <property type="entry name" value="HMA, heavy metal-associated domain"/>
    <property type="match status" value="1"/>
</dbReference>
<dbReference type="EMBL" id="JBBWWR010000012">
    <property type="protein sequence ID" value="KAK8958877.1"/>
    <property type="molecule type" value="Genomic_DNA"/>
</dbReference>
<gene>
    <name evidence="1" type="ORF">KSP40_PGU002942</name>
</gene>
<dbReference type="InterPro" id="IPR036163">
    <property type="entry name" value="HMA_dom_sf"/>
</dbReference>
<name>A0ABR2M441_9ASPA</name>
<organism evidence="1 2">
    <name type="scientific">Platanthera guangdongensis</name>
    <dbReference type="NCBI Taxonomy" id="2320717"/>
    <lineage>
        <taxon>Eukaryota</taxon>
        <taxon>Viridiplantae</taxon>
        <taxon>Streptophyta</taxon>
        <taxon>Embryophyta</taxon>
        <taxon>Tracheophyta</taxon>
        <taxon>Spermatophyta</taxon>
        <taxon>Magnoliopsida</taxon>
        <taxon>Liliopsida</taxon>
        <taxon>Asparagales</taxon>
        <taxon>Orchidaceae</taxon>
        <taxon>Orchidoideae</taxon>
        <taxon>Orchideae</taxon>
        <taxon>Orchidinae</taxon>
        <taxon>Platanthera</taxon>
    </lineage>
</organism>
<dbReference type="InterPro" id="IPR006121">
    <property type="entry name" value="HMA_dom"/>
</dbReference>
<dbReference type="PANTHER" id="PTHR47294">
    <property type="entry name" value="OS08G0431150 PROTEIN"/>
    <property type="match status" value="1"/>
</dbReference>
<sequence length="96" mass="10961">MPQFYCMIMRTNIDCGGCYRKIRDALLKMEELESHLIERKHGRVSVLGAFDPHAVAVKMRKMINRRVEILDIKKVDVGDNDGDDDRRLLAAAGSDK</sequence>
<proteinExistence type="predicted"/>
<protein>
    <recommendedName>
        <fullName evidence="3">HMA domain-containing protein</fullName>
    </recommendedName>
</protein>
<dbReference type="CDD" id="cd00371">
    <property type="entry name" value="HMA"/>
    <property type="match status" value="1"/>
</dbReference>
<evidence type="ECO:0000313" key="2">
    <source>
        <dbReference type="Proteomes" id="UP001412067"/>
    </source>
</evidence>
<accession>A0ABR2M441</accession>
<comment type="caution">
    <text evidence="1">The sequence shown here is derived from an EMBL/GenBank/DDBJ whole genome shotgun (WGS) entry which is preliminary data.</text>
</comment>
<dbReference type="Gene3D" id="3.30.70.100">
    <property type="match status" value="1"/>
</dbReference>
<dbReference type="PANTHER" id="PTHR47294:SF3">
    <property type="entry name" value="OS08G0431150 PROTEIN"/>
    <property type="match status" value="1"/>
</dbReference>